<dbReference type="Pfam" id="PF01000">
    <property type="entry name" value="RNA_pol_A_bac"/>
    <property type="match status" value="1"/>
</dbReference>
<protein>
    <submittedName>
        <fullName evidence="5">RPB3 subunit of eukaryotic RNA polymerase II</fullName>
    </submittedName>
</protein>
<evidence type="ECO:0000256" key="1">
    <source>
        <dbReference type="ARBA" id="ARBA00022478"/>
    </source>
</evidence>
<comment type="similarity">
    <text evidence="3">Belongs to the archaeal Rpo3/eukaryotic RPB3 RNA polymerase subunit family.</text>
</comment>
<dbReference type="SMART" id="SM00662">
    <property type="entry name" value="RPOLD"/>
    <property type="match status" value="1"/>
</dbReference>
<organism evidence="5">
    <name type="scientific">Pithovirus LCPAC202</name>
    <dbReference type="NCBI Taxonomy" id="2506592"/>
    <lineage>
        <taxon>Viruses</taxon>
        <taxon>Pithoviruses</taxon>
    </lineage>
</organism>
<proteinExistence type="inferred from homology"/>
<dbReference type="InterPro" id="IPR011262">
    <property type="entry name" value="DNA-dir_RNA_pol_insert"/>
</dbReference>
<dbReference type="GO" id="GO:0046983">
    <property type="term" value="F:protein dimerization activity"/>
    <property type="evidence" value="ECO:0007669"/>
    <property type="project" value="InterPro"/>
</dbReference>
<dbReference type="GO" id="GO:0000428">
    <property type="term" value="C:DNA-directed RNA polymerase complex"/>
    <property type="evidence" value="ECO:0007669"/>
    <property type="project" value="UniProtKB-KW"/>
</dbReference>
<dbReference type="HAMAP" id="MF_00320">
    <property type="entry name" value="RNApol_arch_Rpo3"/>
    <property type="match status" value="1"/>
</dbReference>
<dbReference type="InterPro" id="IPR036603">
    <property type="entry name" value="RBP11-like"/>
</dbReference>
<evidence type="ECO:0000256" key="2">
    <source>
        <dbReference type="ARBA" id="ARBA00023163"/>
    </source>
</evidence>
<accession>A0A481Z719</accession>
<dbReference type="InterPro" id="IPR036643">
    <property type="entry name" value="RNApol_insert_sf"/>
</dbReference>
<feature type="domain" description="DNA-directed RNA polymerase RpoA/D/Rpb3-type" evidence="4">
    <location>
        <begin position="17"/>
        <end position="225"/>
    </location>
</feature>
<dbReference type="PANTHER" id="PTHR11800:SF2">
    <property type="entry name" value="DNA-DIRECTED RNA POLYMERASE II SUBUNIT RPB3"/>
    <property type="match status" value="1"/>
</dbReference>
<evidence type="ECO:0000259" key="4">
    <source>
        <dbReference type="SMART" id="SM00662"/>
    </source>
</evidence>
<sequence>MSIESSYIKIDHLDGDDCNFHLYNASYSVANGLRVAMMDKVPSMAINVVNVMENESVLPDEIIVHRLGLVPLESHQVDDYVFPNQCNCSGQCPKCSATIYLKIKSNHSGPSLLRQITSLDLTFSNDQKIKPVSHQILGKEAGVVILPLKNNQNLNLKCFATKGYGSQHAKWSPVSKVVYWPDEKDKSDNPRFYFSIETIGTLTVMELLKSACKILATESINISIRE</sequence>
<dbReference type="InterPro" id="IPR050518">
    <property type="entry name" value="Rpo3/RPB3_RNA_Pol_subunit"/>
</dbReference>
<keyword evidence="1" id="KW-0240">DNA-directed RNA polymerase</keyword>
<dbReference type="Pfam" id="PF01193">
    <property type="entry name" value="RNA_pol_L"/>
    <property type="match status" value="1"/>
</dbReference>
<name>A0A481Z719_9VIRU</name>
<dbReference type="GO" id="GO:0003899">
    <property type="term" value="F:DNA-directed RNA polymerase activity"/>
    <property type="evidence" value="ECO:0007669"/>
    <property type="project" value="InterPro"/>
</dbReference>
<keyword evidence="2" id="KW-0804">Transcription</keyword>
<dbReference type="PANTHER" id="PTHR11800">
    <property type="entry name" value="DNA-DIRECTED RNA POLYMERASE"/>
    <property type="match status" value="1"/>
</dbReference>
<dbReference type="GO" id="GO:0006366">
    <property type="term" value="P:transcription by RNA polymerase II"/>
    <property type="evidence" value="ECO:0007669"/>
    <property type="project" value="TreeGrafter"/>
</dbReference>
<evidence type="ECO:0000256" key="3">
    <source>
        <dbReference type="ARBA" id="ARBA00025804"/>
    </source>
</evidence>
<dbReference type="InterPro" id="IPR022842">
    <property type="entry name" value="RNAP_Rpo3/Rpb3/RPAC1"/>
</dbReference>
<gene>
    <name evidence="5" type="ORF">LCPAC202_01760</name>
</gene>
<dbReference type="SUPFAM" id="SSF56553">
    <property type="entry name" value="Insert subdomain of RNA polymerase alpha subunit"/>
    <property type="match status" value="1"/>
</dbReference>
<dbReference type="SUPFAM" id="SSF55257">
    <property type="entry name" value="RBP11-like subunits of RNA polymerase"/>
    <property type="match status" value="1"/>
</dbReference>
<dbReference type="EMBL" id="MK500514">
    <property type="protein sequence ID" value="QBK91202.1"/>
    <property type="molecule type" value="Genomic_DNA"/>
</dbReference>
<dbReference type="InterPro" id="IPR011263">
    <property type="entry name" value="DNA-dir_RNA_pol_RpoA/D/Rpb3"/>
</dbReference>
<evidence type="ECO:0000313" key="5">
    <source>
        <dbReference type="EMBL" id="QBK91202.1"/>
    </source>
</evidence>
<dbReference type="Gene3D" id="2.170.120.12">
    <property type="entry name" value="DNA-directed RNA polymerase, insert domain"/>
    <property type="match status" value="1"/>
</dbReference>
<reference evidence="5" key="1">
    <citation type="journal article" date="2019" name="MBio">
        <title>Virus Genomes from Deep Sea Sediments Expand the Ocean Megavirome and Support Independent Origins of Viral Gigantism.</title>
        <authorList>
            <person name="Backstrom D."/>
            <person name="Yutin N."/>
            <person name="Jorgensen S.L."/>
            <person name="Dharamshi J."/>
            <person name="Homa F."/>
            <person name="Zaremba-Niedwiedzka K."/>
            <person name="Spang A."/>
            <person name="Wolf Y.I."/>
            <person name="Koonin E.V."/>
            <person name="Ettema T.J."/>
        </authorList>
    </citation>
    <scope>NUCLEOTIDE SEQUENCE</scope>
</reference>